<dbReference type="GO" id="GO:0016020">
    <property type="term" value="C:membrane"/>
    <property type="evidence" value="ECO:0007669"/>
    <property type="project" value="TreeGrafter"/>
</dbReference>
<dbReference type="SUPFAM" id="SSF53474">
    <property type="entry name" value="alpha/beta-Hydrolases"/>
    <property type="match status" value="1"/>
</dbReference>
<keyword evidence="1" id="KW-1133">Transmembrane helix</keyword>
<evidence type="ECO:0000313" key="4">
    <source>
        <dbReference type="Proteomes" id="UP000019384"/>
    </source>
</evidence>
<protein>
    <recommendedName>
        <fullName evidence="2">AB hydrolase-1 domain-containing protein</fullName>
    </recommendedName>
</protein>
<dbReference type="GeneID" id="34519536"/>
<dbReference type="InterPro" id="IPR000073">
    <property type="entry name" value="AB_hydrolase_1"/>
</dbReference>
<accession>W6MV89</accession>
<name>W6MV89_9ASCO</name>
<dbReference type="PANTHER" id="PTHR12277">
    <property type="entry name" value="ALPHA/BETA HYDROLASE DOMAIN-CONTAINING PROTEIN"/>
    <property type="match status" value="1"/>
</dbReference>
<sequence>MVLERLYGYNVLFKALSTLFALGFGVAGLCLFGVYKYQNKLVYPAYLNDGHGKVDTPDQYGMNSYKLARITTKDGETLYGYLVTHDPNSVSYTNKTVVVFCPNAGNIGHFLPVVQILHLTMGYNVFIYSYRGYGNSTGVPSEAGLKIDAERILEYLCENEQIAKSSLIFYGRSLGGAVAIYLASQHPDKVAALVLENTFLSIREVIPHVFPLLAPVKGLCHEVWDSESAIQKIPADIPICFFSGEDDEIVPPSHMARLCELSKSREKEMHIFPGAKHNDTIIQKDYWVYFQQFLVSRVNPRGR</sequence>
<keyword evidence="1" id="KW-0472">Membrane</keyword>
<dbReference type="GO" id="GO:0008474">
    <property type="term" value="F:palmitoyl-(protein) hydrolase activity"/>
    <property type="evidence" value="ECO:0007669"/>
    <property type="project" value="TreeGrafter"/>
</dbReference>
<keyword evidence="4" id="KW-1185">Reference proteome</keyword>
<dbReference type="Proteomes" id="UP000019384">
    <property type="component" value="Unassembled WGS sequence"/>
</dbReference>
<feature type="domain" description="AB hydrolase-1" evidence="2">
    <location>
        <begin position="115"/>
        <end position="204"/>
    </location>
</feature>
<dbReference type="RefSeq" id="XP_022458148.1">
    <property type="nucleotide sequence ID" value="XM_022604359.1"/>
</dbReference>
<evidence type="ECO:0000256" key="1">
    <source>
        <dbReference type="SAM" id="Phobius"/>
    </source>
</evidence>
<evidence type="ECO:0000313" key="3">
    <source>
        <dbReference type="EMBL" id="CDK26140.1"/>
    </source>
</evidence>
<dbReference type="Gene3D" id="3.40.50.1820">
    <property type="entry name" value="alpha/beta hydrolase"/>
    <property type="match status" value="1"/>
</dbReference>
<dbReference type="Pfam" id="PF00561">
    <property type="entry name" value="Abhydrolase_1"/>
    <property type="match status" value="1"/>
</dbReference>
<reference evidence="3" key="1">
    <citation type="submission" date="2013-12" db="EMBL/GenBank/DDBJ databases">
        <authorList>
            <person name="Genoscope - CEA"/>
        </authorList>
    </citation>
    <scope>NUCLEOTIDE SEQUENCE</scope>
    <source>
        <strain evidence="3">CBS 1993</strain>
    </source>
</reference>
<dbReference type="PRINTS" id="PR00111">
    <property type="entry name" value="ABHYDROLASE"/>
</dbReference>
<dbReference type="AlphaFoldDB" id="W6MV89"/>
<dbReference type="HOGENOM" id="CLU_029375_2_0_1"/>
<dbReference type="InterPro" id="IPR029058">
    <property type="entry name" value="AB_hydrolase_fold"/>
</dbReference>
<organism evidence="3 4">
    <name type="scientific">Kuraishia capsulata CBS 1993</name>
    <dbReference type="NCBI Taxonomy" id="1382522"/>
    <lineage>
        <taxon>Eukaryota</taxon>
        <taxon>Fungi</taxon>
        <taxon>Dikarya</taxon>
        <taxon>Ascomycota</taxon>
        <taxon>Saccharomycotina</taxon>
        <taxon>Pichiomycetes</taxon>
        <taxon>Pichiales</taxon>
        <taxon>Pichiaceae</taxon>
        <taxon>Kuraishia</taxon>
    </lineage>
</organism>
<proteinExistence type="predicted"/>
<gene>
    <name evidence="3" type="ORF">KUCA_T00002111001</name>
</gene>
<dbReference type="EMBL" id="HG793126">
    <property type="protein sequence ID" value="CDK26140.1"/>
    <property type="molecule type" value="Genomic_DNA"/>
</dbReference>
<dbReference type="PANTHER" id="PTHR12277:SF81">
    <property type="entry name" value="PROTEIN ABHD13"/>
    <property type="match status" value="1"/>
</dbReference>
<feature type="transmembrane region" description="Helical" evidence="1">
    <location>
        <begin position="12"/>
        <end position="35"/>
    </location>
</feature>
<keyword evidence="1" id="KW-0812">Transmembrane</keyword>
<dbReference type="OrthoDB" id="10249433at2759"/>
<reference evidence="3" key="2">
    <citation type="submission" date="2014-02" db="EMBL/GenBank/DDBJ databases">
        <title>Complete DNA sequence of /Kuraishia capsulata/ illustrates novel genomic features among budding yeasts (/Saccharomycotina/).</title>
        <authorList>
            <person name="Morales L."/>
            <person name="Noel B."/>
            <person name="Porcel B."/>
            <person name="Marcet-Houben M."/>
            <person name="Hullo M-F."/>
            <person name="Sacerdot C."/>
            <person name="Tekaia F."/>
            <person name="Leh-Louis V."/>
            <person name="Despons L."/>
            <person name="Khanna V."/>
            <person name="Aury J-M."/>
            <person name="Barbe V."/>
            <person name="Couloux A."/>
            <person name="Labadie K."/>
            <person name="Pelletier E."/>
            <person name="Souciet J-L."/>
            <person name="Boekhout T."/>
            <person name="Gabaldon T."/>
            <person name="Wincker P."/>
            <person name="Dujon B."/>
        </authorList>
    </citation>
    <scope>NUCLEOTIDE SEQUENCE</scope>
    <source>
        <strain evidence="3">CBS 1993</strain>
    </source>
</reference>
<dbReference type="STRING" id="1382522.W6MV89"/>
<evidence type="ECO:0000259" key="2">
    <source>
        <dbReference type="Pfam" id="PF00561"/>
    </source>
</evidence>